<protein>
    <recommendedName>
        <fullName evidence="3">Fibrinogen C-terminal domain-containing protein</fullName>
    </recommendedName>
</protein>
<accession>A0A7J6DFI8</accession>
<dbReference type="EMBL" id="JAAMOB010000001">
    <property type="protein sequence ID" value="KAF4118009.1"/>
    <property type="molecule type" value="Genomic_DNA"/>
</dbReference>
<feature type="chain" id="PRO_5029618220" description="Fibrinogen C-terminal domain-containing protein" evidence="2">
    <location>
        <begin position="17"/>
        <end position="241"/>
    </location>
</feature>
<evidence type="ECO:0000313" key="4">
    <source>
        <dbReference type="EMBL" id="KAF4118009.1"/>
    </source>
</evidence>
<evidence type="ECO:0000313" key="5">
    <source>
        <dbReference type="Proteomes" id="UP000579812"/>
    </source>
</evidence>
<gene>
    <name evidence="4" type="ORF">G5714_000060</name>
</gene>
<keyword evidence="5" id="KW-1185">Reference proteome</keyword>
<dbReference type="PANTHER" id="PTHR19143">
    <property type="entry name" value="FIBRINOGEN/TENASCIN/ANGIOPOEITIN"/>
    <property type="match status" value="1"/>
</dbReference>
<feature type="signal peptide" evidence="2">
    <location>
        <begin position="1"/>
        <end position="16"/>
    </location>
</feature>
<dbReference type="PROSITE" id="PS51406">
    <property type="entry name" value="FIBRINOGEN_C_2"/>
    <property type="match status" value="1"/>
</dbReference>
<dbReference type="InterPro" id="IPR002181">
    <property type="entry name" value="Fibrinogen_a/b/g_C_dom"/>
</dbReference>
<organism evidence="4 5">
    <name type="scientific">Onychostoma macrolepis</name>
    <dbReference type="NCBI Taxonomy" id="369639"/>
    <lineage>
        <taxon>Eukaryota</taxon>
        <taxon>Metazoa</taxon>
        <taxon>Chordata</taxon>
        <taxon>Craniata</taxon>
        <taxon>Vertebrata</taxon>
        <taxon>Euteleostomi</taxon>
        <taxon>Actinopterygii</taxon>
        <taxon>Neopterygii</taxon>
        <taxon>Teleostei</taxon>
        <taxon>Ostariophysi</taxon>
        <taxon>Cypriniformes</taxon>
        <taxon>Cyprinidae</taxon>
        <taxon>Acrossocheilinae</taxon>
        <taxon>Onychostoma</taxon>
    </lineage>
</organism>
<dbReference type="OrthoDB" id="7735550at2759"/>
<dbReference type="CDD" id="cd00087">
    <property type="entry name" value="FReD"/>
    <property type="match status" value="1"/>
</dbReference>
<dbReference type="GO" id="GO:0005615">
    <property type="term" value="C:extracellular space"/>
    <property type="evidence" value="ECO:0007669"/>
    <property type="project" value="TreeGrafter"/>
</dbReference>
<dbReference type="Gene3D" id="3.90.215.10">
    <property type="entry name" value="Gamma Fibrinogen, chain A, domain 1"/>
    <property type="match status" value="1"/>
</dbReference>
<dbReference type="AlphaFoldDB" id="A0A7J6DFI8"/>
<dbReference type="SUPFAM" id="SSF56496">
    <property type="entry name" value="Fibrinogen C-terminal domain-like"/>
    <property type="match status" value="1"/>
</dbReference>
<dbReference type="FunFam" id="3.90.215.10:FF:000001">
    <property type="entry name" value="Tenascin isoform 1"/>
    <property type="match status" value="1"/>
</dbReference>
<dbReference type="InterPro" id="IPR036056">
    <property type="entry name" value="Fibrinogen-like_C"/>
</dbReference>
<feature type="domain" description="Fibrinogen C-terminal" evidence="3">
    <location>
        <begin position="16"/>
        <end position="241"/>
    </location>
</feature>
<dbReference type="InterPro" id="IPR050373">
    <property type="entry name" value="Fibrinogen_C-term_domain"/>
</dbReference>
<dbReference type="Proteomes" id="UP000579812">
    <property type="component" value="Unassembled WGS sequence"/>
</dbReference>
<reference evidence="4 5" key="1">
    <citation type="submission" date="2020-04" db="EMBL/GenBank/DDBJ databases">
        <title>Chromosome-level genome assembly of a cyprinid fish Onychostoma macrolepis by integration of Nanopore Sequencing, Bionano and Hi-C technology.</title>
        <authorList>
            <person name="Wang D."/>
        </authorList>
    </citation>
    <scope>NUCLEOTIDE SEQUENCE [LARGE SCALE GENOMIC DNA]</scope>
    <source>
        <strain evidence="4">SWU-2019</strain>
        <tissue evidence="4">Muscle</tissue>
    </source>
</reference>
<dbReference type="InterPro" id="IPR014716">
    <property type="entry name" value="Fibrinogen_a/b/g_C_1"/>
</dbReference>
<comment type="caution">
    <text evidence="4">The sequence shown here is derived from an EMBL/GenBank/DDBJ whole genome shotgun (WGS) entry which is preliminary data.</text>
</comment>
<dbReference type="GO" id="GO:0048251">
    <property type="term" value="P:elastic fiber assembly"/>
    <property type="evidence" value="ECO:0007669"/>
    <property type="project" value="TreeGrafter"/>
</dbReference>
<evidence type="ECO:0000259" key="3">
    <source>
        <dbReference type="PROSITE" id="PS51406"/>
    </source>
</evidence>
<name>A0A7J6DFI8_9TELE</name>
<evidence type="ECO:0000256" key="2">
    <source>
        <dbReference type="SAM" id="SignalP"/>
    </source>
</evidence>
<keyword evidence="1" id="KW-1015">Disulfide bond</keyword>
<dbReference type="PANTHER" id="PTHR19143:SF225">
    <property type="entry name" value="MICROFIBRIL-ASSOCIATED GLYCOPROTEIN 4"/>
    <property type="match status" value="1"/>
</dbReference>
<evidence type="ECO:0000256" key="1">
    <source>
        <dbReference type="ARBA" id="ARBA00023157"/>
    </source>
</evidence>
<keyword evidence="2" id="KW-0732">Signal</keyword>
<proteinExistence type="predicted"/>
<dbReference type="Pfam" id="PF00147">
    <property type="entry name" value="Fibrinogen_C"/>
    <property type="match status" value="1"/>
</dbReference>
<dbReference type="SMART" id="SM00186">
    <property type="entry name" value="FBG"/>
    <property type="match status" value="1"/>
</dbReference>
<sequence>MAMMVFLAALLPVVLMRECQDEMDCSAIYNSGQTVSGIYSIYPTHDVHAWVYCQMISDGNDEDKGGWTVIQRRMDGSVNFYRPWDQYKRGFGNVESEYWLGLENMYQLTRNRKYMLRVDLEDFQEKNIFALYSSFSVDSEADGYKLHVSGFTDGAADDSLSEHDGKEFTTLDKDQDNDSKNNCAKLCLGAFWYKDCMKTNPNGVYIWGQDNTYACIGNVWSTWKGNDVGMKSISMKIKRVS</sequence>